<dbReference type="Gene3D" id="3.40.190.10">
    <property type="entry name" value="Periplasmic binding protein-like II"/>
    <property type="match status" value="2"/>
</dbReference>
<protein>
    <submittedName>
        <fullName evidence="8">Extracellular solute-binding protein</fullName>
    </submittedName>
</protein>
<evidence type="ECO:0000256" key="1">
    <source>
        <dbReference type="ARBA" id="ARBA00022475"/>
    </source>
</evidence>
<dbReference type="Proteomes" id="UP000282076">
    <property type="component" value="Unassembled WGS sequence"/>
</dbReference>
<dbReference type="InterPro" id="IPR050490">
    <property type="entry name" value="Bact_solute-bd_prot1"/>
</dbReference>
<keyword evidence="1" id="KW-1003">Cell membrane</keyword>
<evidence type="ECO:0000313" key="8">
    <source>
        <dbReference type="EMBL" id="RKP55153.1"/>
    </source>
</evidence>
<evidence type="ECO:0000256" key="3">
    <source>
        <dbReference type="ARBA" id="ARBA00023136"/>
    </source>
</evidence>
<evidence type="ECO:0000256" key="5">
    <source>
        <dbReference type="ARBA" id="ARBA00023288"/>
    </source>
</evidence>
<accession>A0A494Y1B1</accession>
<evidence type="ECO:0000256" key="6">
    <source>
        <dbReference type="SAM" id="MobiDB-lite"/>
    </source>
</evidence>
<dbReference type="PROSITE" id="PS51257">
    <property type="entry name" value="PROKAR_LIPOPROTEIN"/>
    <property type="match status" value="1"/>
</dbReference>
<dbReference type="AlphaFoldDB" id="A0A494Y1B1"/>
<evidence type="ECO:0000313" key="9">
    <source>
        <dbReference type="Proteomes" id="UP000282076"/>
    </source>
</evidence>
<organism evidence="8 9">
    <name type="scientific">Cohnella endophytica</name>
    <dbReference type="NCBI Taxonomy" id="2419778"/>
    <lineage>
        <taxon>Bacteria</taxon>
        <taxon>Bacillati</taxon>
        <taxon>Bacillota</taxon>
        <taxon>Bacilli</taxon>
        <taxon>Bacillales</taxon>
        <taxon>Paenibacillaceae</taxon>
        <taxon>Cohnella</taxon>
    </lineage>
</organism>
<dbReference type="InterPro" id="IPR006059">
    <property type="entry name" value="SBP"/>
</dbReference>
<gene>
    <name evidence="8" type="ORF">D7Z26_07990</name>
</gene>
<comment type="caution">
    <text evidence="8">The sequence shown here is derived from an EMBL/GenBank/DDBJ whole genome shotgun (WGS) entry which is preliminary data.</text>
</comment>
<name>A0A494Y1B1_9BACL</name>
<keyword evidence="2 7" id="KW-0732">Signal</keyword>
<keyword evidence="3" id="KW-0472">Membrane</keyword>
<reference evidence="8 9" key="1">
    <citation type="submission" date="2018-10" db="EMBL/GenBank/DDBJ databases">
        <title>Cohnella sp. M2MS4P-1, whole genome shotgun sequence.</title>
        <authorList>
            <person name="Tuo L."/>
        </authorList>
    </citation>
    <scope>NUCLEOTIDE SEQUENCE [LARGE SCALE GENOMIC DNA]</scope>
    <source>
        <strain evidence="8 9">M2MS4P-1</strain>
    </source>
</reference>
<dbReference type="PANTHER" id="PTHR43649:SF33">
    <property type="entry name" value="POLYGALACTURONAN_RHAMNOGALACTURONAN-BINDING PROTEIN YTCQ"/>
    <property type="match status" value="1"/>
</dbReference>
<feature type="compositionally biased region" description="Low complexity" evidence="6">
    <location>
        <begin position="35"/>
        <end position="55"/>
    </location>
</feature>
<sequence>MGDGSMKRVAYVLATVVALTSLTLAGCSGNNDNASTTPQSQSDAPSSSSSASTGTVAVDADPFGKYDPPIKMTAVNTLIAGNAKFLPGESPSNNIWIKTYADELGIDVNVLWGSDNVDKLTLMVASGDLPDIFALPGDSTMFDQLVDQGQLADLTDVYEKYASPLVKDLMTRDGGRTLEGSKRNGRMYSIPRWHDPIDASLVLWVREDWRVKLSLPEPKTMDDVVAIANAFATQDPDGNNKADTTGLYVSGDGTEPDGYYNLDPIFYGFHAYPNSWVEDASGKLVYGKTQADVMKPALKMLQDMYKNKLIPKEFALKKGEQLEEDTAQGKYGLIYGEYYFPDYPLRSLKQADPKSDWKAYAIVSADDRQAKMPVPGLEILNRFVVRKNAEHPEAVIKMLNLATEKLFGPNADYAKYNIDAQTNRSIWKYTVVQQLMPRQEDNKYVNINKALETKITSSLTTIEKDAYDKVVDYMNNGTLDNWPYFAMYGPGGSIRHHLEYEKDGRLLYDKFTGTLTPAMIENKDALDVRFNDVLVKIIMGSDVNEYDKFVEDWYKLGGDKMTQEANAWYTANKK</sequence>
<evidence type="ECO:0000256" key="2">
    <source>
        <dbReference type="ARBA" id="ARBA00022729"/>
    </source>
</evidence>
<feature type="region of interest" description="Disordered" evidence="6">
    <location>
        <begin position="28"/>
        <end position="55"/>
    </location>
</feature>
<dbReference type="Pfam" id="PF13416">
    <property type="entry name" value="SBP_bac_8"/>
    <property type="match status" value="1"/>
</dbReference>
<dbReference type="SUPFAM" id="SSF53850">
    <property type="entry name" value="Periplasmic binding protein-like II"/>
    <property type="match status" value="1"/>
</dbReference>
<dbReference type="EMBL" id="RBZM01000004">
    <property type="protein sequence ID" value="RKP55153.1"/>
    <property type="molecule type" value="Genomic_DNA"/>
</dbReference>
<dbReference type="PANTHER" id="PTHR43649">
    <property type="entry name" value="ARABINOSE-BINDING PROTEIN-RELATED"/>
    <property type="match status" value="1"/>
</dbReference>
<keyword evidence="9" id="KW-1185">Reference proteome</keyword>
<keyword evidence="4" id="KW-0564">Palmitate</keyword>
<keyword evidence="5" id="KW-0449">Lipoprotein</keyword>
<evidence type="ECO:0000256" key="7">
    <source>
        <dbReference type="SAM" id="SignalP"/>
    </source>
</evidence>
<proteinExistence type="predicted"/>
<feature type="signal peptide" evidence="7">
    <location>
        <begin position="1"/>
        <end position="25"/>
    </location>
</feature>
<feature type="chain" id="PRO_5038839152" evidence="7">
    <location>
        <begin position="26"/>
        <end position="574"/>
    </location>
</feature>
<evidence type="ECO:0000256" key="4">
    <source>
        <dbReference type="ARBA" id="ARBA00023139"/>
    </source>
</evidence>